<feature type="signal peptide" evidence="2">
    <location>
        <begin position="1"/>
        <end position="23"/>
    </location>
</feature>
<evidence type="ECO:0000313" key="3">
    <source>
        <dbReference type="EMBL" id="EGO24591.1"/>
    </source>
</evidence>
<dbReference type="InterPro" id="IPR036322">
    <property type="entry name" value="WD40_repeat_dom_sf"/>
</dbReference>
<feature type="repeat" description="WD" evidence="1">
    <location>
        <begin position="1"/>
        <end position="36"/>
    </location>
</feature>
<sequence>MSKHKAAVNTLAFSPAAVFLASAADDGDFLVYETDNWKLVCHYQGEHRIRVIAWDPLVRAIITWSSNGDINQLLLEKTILQKTENDKQWVHNVVGCVHAIETIQDSTQLAIGYNNQVILNCLIVVSFLHHGIIYGPIHKYVPQAEYNIPLNIEFVNEEGWFVAGAGVGHGACIFVRGPLEPLQVLKPLIEHDELQTVFGPSKTISGLQ</sequence>
<dbReference type="GeneID" id="18812761"/>
<evidence type="ECO:0000313" key="4">
    <source>
        <dbReference type="Proteomes" id="UP000008064"/>
    </source>
</evidence>
<dbReference type="AlphaFoldDB" id="F8NXB9"/>
<dbReference type="HOGENOM" id="CLU_1321609_0_0_1"/>
<keyword evidence="1" id="KW-0853">WD repeat</keyword>
<dbReference type="KEGG" id="sla:SERLADRAFT_408511"/>
<dbReference type="EMBL" id="GL945434">
    <property type="protein sequence ID" value="EGO24591.1"/>
    <property type="molecule type" value="Genomic_DNA"/>
</dbReference>
<organism evidence="4">
    <name type="scientific">Serpula lacrymans var. lacrymans (strain S7.9)</name>
    <name type="common">Dry rot fungus</name>
    <dbReference type="NCBI Taxonomy" id="578457"/>
    <lineage>
        <taxon>Eukaryota</taxon>
        <taxon>Fungi</taxon>
        <taxon>Dikarya</taxon>
        <taxon>Basidiomycota</taxon>
        <taxon>Agaricomycotina</taxon>
        <taxon>Agaricomycetes</taxon>
        <taxon>Agaricomycetidae</taxon>
        <taxon>Boletales</taxon>
        <taxon>Coniophorineae</taxon>
        <taxon>Serpulaceae</taxon>
        <taxon>Serpula</taxon>
    </lineage>
</organism>
<dbReference type="RefSeq" id="XP_007318610.1">
    <property type="nucleotide sequence ID" value="XM_007318548.1"/>
</dbReference>
<proteinExistence type="predicted"/>
<dbReference type="SUPFAM" id="SSF50978">
    <property type="entry name" value="WD40 repeat-like"/>
    <property type="match status" value="1"/>
</dbReference>
<reference evidence="4" key="1">
    <citation type="journal article" date="2011" name="Science">
        <title>The plant cell wall-decomposing machinery underlies the functional diversity of forest fungi.</title>
        <authorList>
            <person name="Eastwood D.C."/>
            <person name="Floudas D."/>
            <person name="Binder M."/>
            <person name="Majcherczyk A."/>
            <person name="Schneider P."/>
            <person name="Aerts A."/>
            <person name="Asiegbu F.O."/>
            <person name="Baker S.E."/>
            <person name="Barry K."/>
            <person name="Bendiksby M."/>
            <person name="Blumentritt M."/>
            <person name="Coutinho P.M."/>
            <person name="Cullen D."/>
            <person name="de Vries R.P."/>
            <person name="Gathman A."/>
            <person name="Goodell B."/>
            <person name="Henrissat B."/>
            <person name="Ihrmark K."/>
            <person name="Kauserud H."/>
            <person name="Kohler A."/>
            <person name="LaButti K."/>
            <person name="Lapidus A."/>
            <person name="Lavin J.L."/>
            <person name="Lee Y.-H."/>
            <person name="Lindquist E."/>
            <person name="Lilly W."/>
            <person name="Lucas S."/>
            <person name="Morin E."/>
            <person name="Murat C."/>
            <person name="Oguiza J.A."/>
            <person name="Park J."/>
            <person name="Pisabarro A.G."/>
            <person name="Riley R."/>
            <person name="Rosling A."/>
            <person name="Salamov A."/>
            <person name="Schmidt O."/>
            <person name="Schmutz J."/>
            <person name="Skrede I."/>
            <person name="Stenlid J."/>
            <person name="Wiebenga A."/>
            <person name="Xie X."/>
            <person name="Kuees U."/>
            <person name="Hibbett D.S."/>
            <person name="Hoffmeister D."/>
            <person name="Hoegberg N."/>
            <person name="Martin F."/>
            <person name="Grigoriev I.V."/>
            <person name="Watkinson S.C."/>
        </authorList>
    </citation>
    <scope>NUCLEOTIDE SEQUENCE [LARGE SCALE GENOMIC DNA]</scope>
    <source>
        <strain evidence="4">S7.9</strain>
    </source>
</reference>
<dbReference type="Proteomes" id="UP000008064">
    <property type="component" value="Unassembled WGS sequence"/>
</dbReference>
<dbReference type="OrthoDB" id="2678523at2759"/>
<dbReference type="InterPro" id="IPR001680">
    <property type="entry name" value="WD40_rpt"/>
</dbReference>
<evidence type="ECO:0000256" key="1">
    <source>
        <dbReference type="PROSITE-ProRule" id="PRU00221"/>
    </source>
</evidence>
<dbReference type="InterPro" id="IPR015943">
    <property type="entry name" value="WD40/YVTN_repeat-like_dom_sf"/>
</dbReference>
<accession>F8NXB9</accession>
<keyword evidence="2" id="KW-0732">Signal</keyword>
<gene>
    <name evidence="3" type="ORF">SERLADRAFT_408511</name>
</gene>
<dbReference type="Gene3D" id="2.130.10.10">
    <property type="entry name" value="YVTN repeat-like/Quinoprotein amine dehydrogenase"/>
    <property type="match status" value="1"/>
</dbReference>
<evidence type="ECO:0000256" key="2">
    <source>
        <dbReference type="SAM" id="SignalP"/>
    </source>
</evidence>
<name>F8NXB9_SERL9</name>
<dbReference type="PROSITE" id="PS50082">
    <property type="entry name" value="WD_REPEATS_2"/>
    <property type="match status" value="1"/>
</dbReference>
<feature type="chain" id="PRO_5003376383" evidence="2">
    <location>
        <begin position="24"/>
        <end position="208"/>
    </location>
</feature>
<protein>
    <submittedName>
        <fullName evidence="3">Uncharacterized protein</fullName>
    </submittedName>
</protein>